<dbReference type="PANTHER" id="PTHR48040:SF60">
    <property type="entry name" value="ABC TRANSPORTER DOMAIN-CONTAINING PROTEIN"/>
    <property type="match status" value="1"/>
</dbReference>
<sequence>MNLTIPLNYIFHFFRRNQELIKEISSPPPGSKDLYFPTKYSQPFPGQFKACFWKQYGLTGDIHNITPFVSS</sequence>
<reference evidence="1" key="1">
    <citation type="submission" date="2020-07" db="EMBL/GenBank/DDBJ databases">
        <title>Ethylene signaling mediates host invasion by parasitic plants.</title>
        <authorList>
            <person name="Yoshida S."/>
        </authorList>
    </citation>
    <scope>NUCLEOTIDE SEQUENCE</scope>
    <source>
        <strain evidence="1">Okayama</strain>
    </source>
</reference>
<dbReference type="PANTHER" id="PTHR48040">
    <property type="entry name" value="PLEIOTROPIC DRUG RESISTANCE PROTEIN 1-LIKE ISOFORM X1"/>
    <property type="match status" value="1"/>
</dbReference>
<accession>A0A830CTD6</accession>
<dbReference type="AlphaFoldDB" id="A0A830CTD6"/>
<protein>
    <submittedName>
        <fullName evidence="1">ABC transporter g family member 34</fullName>
    </submittedName>
</protein>
<comment type="caution">
    <text evidence="1">The sequence shown here is derived from an EMBL/GenBank/DDBJ whole genome shotgun (WGS) entry which is preliminary data.</text>
</comment>
<evidence type="ECO:0000313" key="1">
    <source>
        <dbReference type="EMBL" id="GFP98295.1"/>
    </source>
</evidence>
<evidence type="ECO:0000313" key="2">
    <source>
        <dbReference type="Proteomes" id="UP000653305"/>
    </source>
</evidence>
<gene>
    <name evidence="1" type="ORF">PHJA_001973400</name>
</gene>
<dbReference type="Proteomes" id="UP000653305">
    <property type="component" value="Unassembled WGS sequence"/>
</dbReference>
<proteinExistence type="predicted"/>
<dbReference type="EMBL" id="BMAC01000521">
    <property type="protein sequence ID" value="GFP98295.1"/>
    <property type="molecule type" value="Genomic_DNA"/>
</dbReference>
<organism evidence="1 2">
    <name type="scientific">Phtheirospermum japonicum</name>
    <dbReference type="NCBI Taxonomy" id="374723"/>
    <lineage>
        <taxon>Eukaryota</taxon>
        <taxon>Viridiplantae</taxon>
        <taxon>Streptophyta</taxon>
        <taxon>Embryophyta</taxon>
        <taxon>Tracheophyta</taxon>
        <taxon>Spermatophyta</taxon>
        <taxon>Magnoliopsida</taxon>
        <taxon>eudicotyledons</taxon>
        <taxon>Gunneridae</taxon>
        <taxon>Pentapetalae</taxon>
        <taxon>asterids</taxon>
        <taxon>lamiids</taxon>
        <taxon>Lamiales</taxon>
        <taxon>Orobanchaceae</taxon>
        <taxon>Orobanchaceae incertae sedis</taxon>
        <taxon>Phtheirospermum</taxon>
    </lineage>
</organism>
<name>A0A830CTD6_9LAMI</name>
<keyword evidence="2" id="KW-1185">Reference proteome</keyword>